<feature type="region of interest" description="Disordered" evidence="1">
    <location>
        <begin position="129"/>
        <end position="158"/>
    </location>
</feature>
<dbReference type="EMBL" id="CALLCH030000015">
    <property type="protein sequence ID" value="CAI4216606.1"/>
    <property type="molecule type" value="Genomic_DNA"/>
</dbReference>
<dbReference type="AlphaFoldDB" id="A0A9P1H625"/>
<gene>
    <name evidence="2" type="ORF">PPNO1_LOCUS6258</name>
</gene>
<feature type="compositionally biased region" description="Basic and acidic residues" evidence="1">
    <location>
        <begin position="8"/>
        <end position="21"/>
    </location>
</feature>
<keyword evidence="3" id="KW-1185">Reference proteome</keyword>
<name>A0A9P1H625_9PEZI</name>
<accession>A0A9P1H625</accession>
<organism evidence="2 3">
    <name type="scientific">Parascedosporium putredinis</name>
    <dbReference type="NCBI Taxonomy" id="1442378"/>
    <lineage>
        <taxon>Eukaryota</taxon>
        <taxon>Fungi</taxon>
        <taxon>Dikarya</taxon>
        <taxon>Ascomycota</taxon>
        <taxon>Pezizomycotina</taxon>
        <taxon>Sordariomycetes</taxon>
        <taxon>Hypocreomycetidae</taxon>
        <taxon>Microascales</taxon>
        <taxon>Microascaceae</taxon>
        <taxon>Parascedosporium</taxon>
    </lineage>
</organism>
<feature type="region of interest" description="Disordered" evidence="1">
    <location>
        <begin position="174"/>
        <end position="198"/>
    </location>
</feature>
<feature type="compositionally biased region" description="Polar residues" evidence="1">
    <location>
        <begin position="130"/>
        <end position="155"/>
    </location>
</feature>
<sequence length="468" mass="50672">MWNFNFDLSKKSDNKDTKAEEAKPYVNKWNFDFDLKKKPGDKDTKAEEAKPYGAIKSPYRFGSACPPAQNPASAVFSVALAMIRNHDDAHYDYALRHMTGEGPVSCGSYIANPGMKHVYRATEALAATVGKSQRVSSPSMTETKSGARSSKTFSGSPLRISIDVPGFIKRELAKRAGEEPEDSSPSGSQGSGSTKPVPSFTPPAYCLDMFAQQGQVGGNAFHASKDACPLEEDDCGSESQESSVDFAAMYRSGTGDQAHNSHYRRIGEPVNLEMEALRMRDATTCRAVSRRVPTTRGIVAPPSATGLSTAPTKTNKQTIGDLEQANDSYFTYVPDRERVGEPIERETEYIGMCIAAATNEDEDKAETQETETEACGKTQPAKRHGVLDKKHGNFLLASTDSLVRCRTLPWSDPVTRLIAGTEVCGRERAIAGFLAAPRRLLDTLAGLCGPRTVAGRPTSGRRSETSGC</sequence>
<evidence type="ECO:0000313" key="3">
    <source>
        <dbReference type="Proteomes" id="UP000838763"/>
    </source>
</evidence>
<proteinExistence type="predicted"/>
<feature type="compositionally biased region" description="Low complexity" evidence="1">
    <location>
        <begin position="183"/>
        <end position="193"/>
    </location>
</feature>
<reference evidence="2" key="1">
    <citation type="submission" date="2022-11" db="EMBL/GenBank/DDBJ databases">
        <authorList>
            <person name="Scott C."/>
            <person name="Bruce N."/>
        </authorList>
    </citation>
    <scope>NUCLEOTIDE SEQUENCE</scope>
</reference>
<comment type="caution">
    <text evidence="2">The sequence shown here is derived from an EMBL/GenBank/DDBJ whole genome shotgun (WGS) entry which is preliminary data.</text>
</comment>
<evidence type="ECO:0000256" key="1">
    <source>
        <dbReference type="SAM" id="MobiDB-lite"/>
    </source>
</evidence>
<dbReference type="Proteomes" id="UP000838763">
    <property type="component" value="Unassembled WGS sequence"/>
</dbReference>
<evidence type="ECO:0000313" key="2">
    <source>
        <dbReference type="EMBL" id="CAI4216606.1"/>
    </source>
</evidence>
<feature type="region of interest" description="Disordered" evidence="1">
    <location>
        <begin position="1"/>
        <end position="21"/>
    </location>
</feature>
<protein>
    <submittedName>
        <fullName evidence="2">Uncharacterized protein</fullName>
    </submittedName>
</protein>